<feature type="compositionally biased region" description="Pro residues" evidence="1">
    <location>
        <begin position="57"/>
        <end position="67"/>
    </location>
</feature>
<protein>
    <submittedName>
        <fullName evidence="3">Uncharacterized protein</fullName>
    </submittedName>
</protein>
<keyword evidence="4" id="KW-1185">Reference proteome</keyword>
<name>A0A0S3RVV7_PHAAN</name>
<evidence type="ECO:0000256" key="1">
    <source>
        <dbReference type="SAM" id="MobiDB-lite"/>
    </source>
</evidence>
<gene>
    <name evidence="3" type="primary">Vigan.04G216100</name>
    <name evidence="3" type="ORF">VIGAN_04216100</name>
</gene>
<evidence type="ECO:0000313" key="4">
    <source>
        <dbReference type="Proteomes" id="UP000291084"/>
    </source>
</evidence>
<dbReference type="Proteomes" id="UP000291084">
    <property type="component" value="Chromosome 4"/>
</dbReference>
<feature type="chain" id="PRO_5006617483" evidence="2">
    <location>
        <begin position="24"/>
        <end position="75"/>
    </location>
</feature>
<keyword evidence="2" id="KW-0732">Signal</keyword>
<organism evidence="3 4">
    <name type="scientific">Vigna angularis var. angularis</name>
    <dbReference type="NCBI Taxonomy" id="157739"/>
    <lineage>
        <taxon>Eukaryota</taxon>
        <taxon>Viridiplantae</taxon>
        <taxon>Streptophyta</taxon>
        <taxon>Embryophyta</taxon>
        <taxon>Tracheophyta</taxon>
        <taxon>Spermatophyta</taxon>
        <taxon>Magnoliopsida</taxon>
        <taxon>eudicotyledons</taxon>
        <taxon>Gunneridae</taxon>
        <taxon>Pentapetalae</taxon>
        <taxon>rosids</taxon>
        <taxon>fabids</taxon>
        <taxon>Fabales</taxon>
        <taxon>Fabaceae</taxon>
        <taxon>Papilionoideae</taxon>
        <taxon>50 kb inversion clade</taxon>
        <taxon>NPAAA clade</taxon>
        <taxon>indigoferoid/millettioid clade</taxon>
        <taxon>Phaseoleae</taxon>
        <taxon>Vigna</taxon>
    </lineage>
</organism>
<evidence type="ECO:0000313" key="3">
    <source>
        <dbReference type="EMBL" id="BAT84720.1"/>
    </source>
</evidence>
<evidence type="ECO:0000256" key="2">
    <source>
        <dbReference type="SAM" id="SignalP"/>
    </source>
</evidence>
<dbReference type="EMBL" id="AP015037">
    <property type="protein sequence ID" value="BAT84720.1"/>
    <property type="molecule type" value="Genomic_DNA"/>
</dbReference>
<dbReference type="AlphaFoldDB" id="A0A0S3RVV7"/>
<feature type="signal peptide" evidence="2">
    <location>
        <begin position="1"/>
        <end position="23"/>
    </location>
</feature>
<accession>A0A0S3RVV7</accession>
<reference evidence="3 4" key="1">
    <citation type="journal article" date="2015" name="Sci. Rep.">
        <title>The power of single molecule real-time sequencing technology in the de novo assembly of a eukaryotic genome.</title>
        <authorList>
            <person name="Sakai H."/>
            <person name="Naito K."/>
            <person name="Ogiso-Tanaka E."/>
            <person name="Takahashi Y."/>
            <person name="Iseki K."/>
            <person name="Muto C."/>
            <person name="Satou K."/>
            <person name="Teruya K."/>
            <person name="Shiroma A."/>
            <person name="Shimoji M."/>
            <person name="Hirano T."/>
            <person name="Itoh T."/>
            <person name="Kaga A."/>
            <person name="Tomooka N."/>
        </authorList>
    </citation>
    <scope>NUCLEOTIDE SEQUENCE [LARGE SCALE GENOMIC DNA]</scope>
    <source>
        <strain evidence="4">cv. Shumari</strain>
    </source>
</reference>
<sequence length="75" mass="8069">MKAIFIAFLLFASLFFLPTSTMARQLKEGSFQTGDPTKPAVKCSPGQGYRNCIPSRAPTPPTSPAPPCSAYSRNC</sequence>
<feature type="region of interest" description="Disordered" evidence="1">
    <location>
        <begin position="54"/>
        <end position="75"/>
    </location>
</feature>
<proteinExistence type="predicted"/>